<dbReference type="Proteomes" id="UP000199206">
    <property type="component" value="Unassembled WGS sequence"/>
</dbReference>
<dbReference type="Pfam" id="PF13211">
    <property type="entry name" value="DUF4019"/>
    <property type="match status" value="1"/>
</dbReference>
<dbReference type="InterPro" id="IPR016032">
    <property type="entry name" value="Sig_transdc_resp-reg_C-effctor"/>
</dbReference>
<evidence type="ECO:0000259" key="5">
    <source>
        <dbReference type="PROSITE" id="PS50043"/>
    </source>
</evidence>
<dbReference type="EMBL" id="FOCF01000012">
    <property type="protein sequence ID" value="SEN75516.1"/>
    <property type="molecule type" value="Genomic_DNA"/>
</dbReference>
<organism evidence="7 8">
    <name type="scientific">Sphingomonas gellani</name>
    <dbReference type="NCBI Taxonomy" id="1166340"/>
    <lineage>
        <taxon>Bacteria</taxon>
        <taxon>Pseudomonadati</taxon>
        <taxon>Pseudomonadota</taxon>
        <taxon>Alphaproteobacteria</taxon>
        <taxon>Sphingomonadales</taxon>
        <taxon>Sphingomonadaceae</taxon>
        <taxon>Sphingomonas</taxon>
    </lineage>
</organism>
<dbReference type="GO" id="GO:0003677">
    <property type="term" value="F:DNA binding"/>
    <property type="evidence" value="ECO:0007669"/>
    <property type="project" value="UniProtKB-KW"/>
</dbReference>
<name>A0A1H8J5D2_9SPHN</name>
<dbReference type="PANTHER" id="PTHR44688">
    <property type="entry name" value="DNA-BINDING TRANSCRIPTIONAL ACTIVATOR DEVR_DOSR"/>
    <property type="match status" value="1"/>
</dbReference>
<dbReference type="Pfam" id="PF00196">
    <property type="entry name" value="GerE"/>
    <property type="match status" value="1"/>
</dbReference>
<dbReference type="GO" id="GO:0006355">
    <property type="term" value="P:regulation of DNA-templated transcription"/>
    <property type="evidence" value="ECO:0007669"/>
    <property type="project" value="InterPro"/>
</dbReference>
<evidence type="ECO:0000313" key="8">
    <source>
        <dbReference type="Proteomes" id="UP000199206"/>
    </source>
</evidence>
<evidence type="ECO:0000256" key="2">
    <source>
        <dbReference type="ARBA" id="ARBA00023125"/>
    </source>
</evidence>
<keyword evidence="8" id="KW-1185">Reference proteome</keyword>
<dbReference type="InterPro" id="IPR025091">
    <property type="entry name" value="DUF4019"/>
</dbReference>
<gene>
    <name evidence="7" type="ORF">SAMN05192583_3474</name>
</gene>
<evidence type="ECO:0000313" key="7">
    <source>
        <dbReference type="EMBL" id="SEN75516.1"/>
    </source>
</evidence>
<reference evidence="8" key="1">
    <citation type="submission" date="2016-10" db="EMBL/GenBank/DDBJ databases">
        <authorList>
            <person name="Varghese N."/>
            <person name="Submissions S."/>
        </authorList>
    </citation>
    <scope>NUCLEOTIDE SEQUENCE [LARGE SCALE GENOMIC DNA]</scope>
    <source>
        <strain evidence="8">S6-262</strain>
    </source>
</reference>
<dbReference type="InterPro" id="IPR000792">
    <property type="entry name" value="Tscrpt_reg_LuxR_C"/>
</dbReference>
<keyword evidence="1" id="KW-0805">Transcription regulation</keyword>
<evidence type="ECO:0000256" key="3">
    <source>
        <dbReference type="ARBA" id="ARBA00023163"/>
    </source>
</evidence>
<dbReference type="PRINTS" id="PR00038">
    <property type="entry name" value="HTHLUXR"/>
</dbReference>
<keyword evidence="4" id="KW-0472">Membrane</keyword>
<feature type="transmembrane region" description="Helical" evidence="4">
    <location>
        <begin position="118"/>
        <end position="141"/>
    </location>
</feature>
<dbReference type="STRING" id="1166340.SAMN05192583_3474"/>
<dbReference type="SUPFAM" id="SSF46894">
    <property type="entry name" value="C-terminal effector domain of the bipartite response regulators"/>
    <property type="match status" value="1"/>
</dbReference>
<evidence type="ECO:0000256" key="1">
    <source>
        <dbReference type="ARBA" id="ARBA00023015"/>
    </source>
</evidence>
<dbReference type="Gene3D" id="1.10.10.10">
    <property type="entry name" value="Winged helix-like DNA-binding domain superfamily/Winged helix DNA-binding domain"/>
    <property type="match status" value="1"/>
</dbReference>
<accession>A0A1H8J5D2</accession>
<dbReference type="PROSITE" id="PS50043">
    <property type="entry name" value="HTH_LUXR_2"/>
    <property type="match status" value="1"/>
</dbReference>
<dbReference type="PANTHER" id="PTHR44688:SF16">
    <property type="entry name" value="DNA-BINDING TRANSCRIPTIONAL ACTIVATOR DEVR_DOSR"/>
    <property type="match status" value="1"/>
</dbReference>
<feature type="domain" description="PLAT" evidence="6">
    <location>
        <begin position="191"/>
        <end position="274"/>
    </location>
</feature>
<sequence length="274" mass="29425">MSHPNVAGMKQLAASVRDRIATLTERERETLRLLLRGYDAKSIARHLDLSVHTINERLRDARRKLCVASSREAARLLAEAERADPEHIGDEFLGVTANPAEVLSAPPAGHRQGTAHRLAWLSGGMLVMSLLIAAAVLATAFHGDATSTAHSAGSSITTVDASASMSQGAARQWLALLDKGNWEASWRAAAGVFKSQISASQWATTIQPVRLPLGAASSRTFQSVTKTNSLPGVPPGDYEVIQFRTDFAHKPGSIETITLAHESDGWKVAGYFIK</sequence>
<keyword evidence="2" id="KW-0238">DNA-binding</keyword>
<protein>
    <submittedName>
        <fullName evidence="7">Regulatory protein, luxR family</fullName>
    </submittedName>
</protein>
<dbReference type="InterPro" id="IPR001024">
    <property type="entry name" value="PLAT/LH2_dom"/>
</dbReference>
<feature type="domain" description="HTH luxR-type" evidence="5">
    <location>
        <begin position="16"/>
        <end position="81"/>
    </location>
</feature>
<keyword evidence="4" id="KW-1133">Transmembrane helix</keyword>
<proteinExistence type="predicted"/>
<keyword evidence="3" id="KW-0804">Transcription</keyword>
<keyword evidence="4" id="KW-0812">Transmembrane</keyword>
<evidence type="ECO:0000259" key="6">
    <source>
        <dbReference type="PROSITE" id="PS50095"/>
    </source>
</evidence>
<evidence type="ECO:0000256" key="4">
    <source>
        <dbReference type="SAM" id="Phobius"/>
    </source>
</evidence>
<dbReference type="CDD" id="cd06170">
    <property type="entry name" value="LuxR_C_like"/>
    <property type="match status" value="1"/>
</dbReference>
<dbReference type="SMART" id="SM00421">
    <property type="entry name" value="HTH_LUXR"/>
    <property type="match status" value="1"/>
</dbReference>
<dbReference type="PROSITE" id="PS50095">
    <property type="entry name" value="PLAT"/>
    <property type="match status" value="1"/>
</dbReference>
<dbReference type="InterPro" id="IPR036388">
    <property type="entry name" value="WH-like_DNA-bd_sf"/>
</dbReference>
<dbReference type="AlphaFoldDB" id="A0A1H8J5D2"/>